<name>A0ABV3D2I6_STREX</name>
<organism evidence="5 6">
    <name type="scientific">Streptomyces exfoliatus</name>
    <name type="common">Streptomyces hydrogenans</name>
    <dbReference type="NCBI Taxonomy" id="1905"/>
    <lineage>
        <taxon>Bacteria</taxon>
        <taxon>Bacillati</taxon>
        <taxon>Actinomycetota</taxon>
        <taxon>Actinomycetes</taxon>
        <taxon>Kitasatosporales</taxon>
        <taxon>Streptomycetaceae</taxon>
        <taxon>Streptomyces</taxon>
    </lineage>
</organism>
<keyword evidence="3" id="KW-0457">Lysine biosynthesis</keyword>
<dbReference type="SUPFAM" id="SSF54506">
    <property type="entry name" value="Diaminopimelate epimerase-like"/>
    <property type="match status" value="2"/>
</dbReference>
<dbReference type="InterPro" id="IPR001653">
    <property type="entry name" value="DAP_epimerase_DapF"/>
</dbReference>
<feature type="binding site" evidence="3">
    <location>
        <position position="170"/>
    </location>
    <ligand>
        <name>substrate</name>
    </ligand>
</feature>
<dbReference type="GO" id="GO:0008837">
    <property type="term" value="F:diaminopimelate epimerase activity"/>
    <property type="evidence" value="ECO:0007669"/>
    <property type="project" value="UniProtKB-EC"/>
</dbReference>
<evidence type="ECO:0000313" key="5">
    <source>
        <dbReference type="EMBL" id="MEU7296692.1"/>
    </source>
</evidence>
<evidence type="ECO:0000313" key="6">
    <source>
        <dbReference type="Proteomes" id="UP001551210"/>
    </source>
</evidence>
<evidence type="ECO:0000256" key="2">
    <source>
        <dbReference type="ARBA" id="ARBA00023235"/>
    </source>
</evidence>
<feature type="binding site" evidence="3">
    <location>
        <begin position="76"/>
        <end position="77"/>
    </location>
    <ligand>
        <name>substrate</name>
    </ligand>
</feature>
<evidence type="ECO:0000256" key="1">
    <source>
        <dbReference type="ARBA" id="ARBA00010219"/>
    </source>
</evidence>
<dbReference type="EC" id="5.1.1.7" evidence="3 4"/>
<comment type="catalytic activity">
    <reaction evidence="3">
        <text>(2S,6S)-2,6-diaminopimelate = meso-2,6-diaminopimelate</text>
        <dbReference type="Rhea" id="RHEA:15393"/>
        <dbReference type="ChEBI" id="CHEBI:57609"/>
        <dbReference type="ChEBI" id="CHEBI:57791"/>
        <dbReference type="EC" id="5.1.1.7"/>
    </reaction>
</comment>
<comment type="caution">
    <text evidence="5">The sequence shown here is derived from an EMBL/GenBank/DDBJ whole genome shotgun (WGS) entry which is preliminary data.</text>
</comment>
<keyword evidence="3" id="KW-0028">Amino-acid biosynthesis</keyword>
<dbReference type="HAMAP" id="MF_00197">
    <property type="entry name" value="DAP_epimerase"/>
    <property type="match status" value="1"/>
</dbReference>
<keyword evidence="2 3" id="KW-0413">Isomerase</keyword>
<evidence type="ECO:0000256" key="4">
    <source>
        <dbReference type="NCBIfam" id="TIGR00652"/>
    </source>
</evidence>
<keyword evidence="6" id="KW-1185">Reference proteome</keyword>
<feature type="binding site" evidence="3">
    <location>
        <position position="204"/>
    </location>
    <ligand>
        <name>substrate</name>
    </ligand>
</feature>
<comment type="similarity">
    <text evidence="1 3">Belongs to the diaminopimelate epimerase family.</text>
</comment>
<comment type="caution">
    <text evidence="3">Lacks conserved residue(s) required for the propagation of feature annotation.</text>
</comment>
<feature type="binding site" evidence="3">
    <location>
        <begin position="222"/>
        <end position="223"/>
    </location>
    <ligand>
        <name>substrate</name>
    </ligand>
</feature>
<reference evidence="5 6" key="1">
    <citation type="submission" date="2024-06" db="EMBL/GenBank/DDBJ databases">
        <title>The Natural Products Discovery Center: Release of the First 8490 Sequenced Strains for Exploring Actinobacteria Biosynthetic Diversity.</title>
        <authorList>
            <person name="Kalkreuter E."/>
            <person name="Kautsar S.A."/>
            <person name="Yang D."/>
            <person name="Bader C.D."/>
            <person name="Teijaro C.N."/>
            <person name="Fluegel L."/>
            <person name="Davis C.M."/>
            <person name="Simpson J.R."/>
            <person name="Lauterbach L."/>
            <person name="Steele A.D."/>
            <person name="Gui C."/>
            <person name="Meng S."/>
            <person name="Li G."/>
            <person name="Viehrig K."/>
            <person name="Ye F."/>
            <person name="Su P."/>
            <person name="Kiefer A.F."/>
            <person name="Nichols A."/>
            <person name="Cepeda A.J."/>
            <person name="Yan W."/>
            <person name="Fan B."/>
            <person name="Jiang Y."/>
            <person name="Adhikari A."/>
            <person name="Zheng C.-J."/>
            <person name="Schuster L."/>
            <person name="Cowan T.M."/>
            <person name="Smanski M.J."/>
            <person name="Chevrette M.G."/>
            <person name="De Carvalho L.P.S."/>
            <person name="Shen B."/>
        </authorList>
    </citation>
    <scope>NUCLEOTIDE SEQUENCE [LARGE SCALE GENOMIC DNA]</scope>
    <source>
        <strain evidence="5 6">NPDC045705</strain>
    </source>
</reference>
<evidence type="ECO:0000256" key="3">
    <source>
        <dbReference type="HAMAP-Rule" id="MF_00197"/>
    </source>
</evidence>
<dbReference type="RefSeq" id="WP_359213017.1">
    <property type="nucleotide sequence ID" value="NZ_JBEZAM010000047.1"/>
</dbReference>
<accession>A0ABV3D2I6</accession>
<dbReference type="Gene3D" id="3.10.310.10">
    <property type="entry name" value="Diaminopimelate Epimerase, Chain A, domain 1"/>
    <property type="match status" value="2"/>
</dbReference>
<dbReference type="Proteomes" id="UP001551210">
    <property type="component" value="Unassembled WGS sequence"/>
</dbReference>
<dbReference type="Pfam" id="PF01678">
    <property type="entry name" value="DAP_epimerase"/>
    <property type="match status" value="2"/>
</dbReference>
<comment type="subcellular location">
    <subcellularLocation>
        <location evidence="3">Cytoplasm</location>
    </subcellularLocation>
</comment>
<feature type="binding site" evidence="3">
    <location>
        <position position="66"/>
    </location>
    <ligand>
        <name>substrate</name>
    </ligand>
</feature>
<comment type="function">
    <text evidence="3">Catalyzes the stereoinversion of LL-2,6-diaminopimelate (L,L-DAP) to meso-diaminopimelate (meso-DAP), a precursor of L-lysine and an essential component of the bacterial peptidoglycan.</text>
</comment>
<dbReference type="NCBIfam" id="TIGR00652">
    <property type="entry name" value="DapF"/>
    <property type="match status" value="1"/>
</dbReference>
<feature type="site" description="Could be important to modulate the pK values of the two catalytic cysteine residues" evidence="3">
    <location>
        <position position="222"/>
    </location>
</feature>
<proteinExistence type="inferred from homology"/>
<sequence length="303" mass="32193">MNDFFKYQAAGNDYLVIDPRHTDFPVSREAIRLVCDRRLGIGADGLLYGPLEPPRPGAPVSLDLYNSDGSDCGRSGNGLRMFALHLAGQEPGAWADGGEFTLRTAAGDSPVRVLDASEGRVEVGMGRPGFDAADVSLLREDGTPLDGRAVNVPLAVDGDELTVTCVYNGNPHTVVRVDDTPTAELARRLGPRIAGHERFPNRTNVQFMRMVNRSVMELEVFERGAGYVTASGAGACAAVSAARELGVCDARVEVRMPGGTVEISVAENGHVTMTGDAEQVAAGSFAPALRARLDRTTPAKTVR</sequence>
<dbReference type="PANTHER" id="PTHR31689">
    <property type="entry name" value="DIAMINOPIMELATE EPIMERASE, CHLOROPLASTIC"/>
    <property type="match status" value="1"/>
</dbReference>
<gene>
    <name evidence="3 5" type="primary">dapF</name>
    <name evidence="5" type="ORF">AB0A76_26365</name>
</gene>
<feature type="site" description="Could be important to modulate the pK values of the two catalytic cysteine residues" evidence="3">
    <location>
        <position position="172"/>
    </location>
</feature>
<protein>
    <recommendedName>
        <fullName evidence="3 4">Diaminopimelate epimerase</fullName>
        <shortName evidence="3">DAP epimerase</shortName>
        <ecNumber evidence="3 4">5.1.1.7</ecNumber>
    </recommendedName>
    <alternativeName>
        <fullName evidence="3">PLP-independent amino acid racemase</fullName>
    </alternativeName>
</protein>
<comment type="subunit">
    <text evidence="3">Homodimer.</text>
</comment>
<comment type="pathway">
    <text evidence="3">Amino-acid biosynthesis; L-lysine biosynthesis via DAP pathway; DL-2,6-diaminopimelate from LL-2,6-diaminopimelate: step 1/1.</text>
</comment>
<keyword evidence="3" id="KW-0963">Cytoplasm</keyword>
<dbReference type="PANTHER" id="PTHR31689:SF0">
    <property type="entry name" value="DIAMINOPIMELATE EPIMERASE"/>
    <property type="match status" value="1"/>
</dbReference>
<dbReference type="EMBL" id="JBEZAM010000047">
    <property type="protein sequence ID" value="MEU7296692.1"/>
    <property type="molecule type" value="Genomic_DNA"/>
</dbReference>
<feature type="binding site" evidence="3">
    <location>
        <position position="12"/>
    </location>
    <ligand>
        <name>substrate</name>
    </ligand>
</feature>